<dbReference type="OrthoDB" id="409173at2759"/>
<evidence type="ECO:0000256" key="5">
    <source>
        <dbReference type="SAM" id="MobiDB-lite"/>
    </source>
</evidence>
<dbReference type="EMBL" id="HG001695">
    <property type="protein sequence ID" value="CDF34498.1"/>
    <property type="molecule type" value="Genomic_DNA"/>
</dbReference>
<feature type="transmembrane region" description="Helical" evidence="6">
    <location>
        <begin position="187"/>
        <end position="206"/>
    </location>
</feature>
<dbReference type="OMA" id="AQNCKKH"/>
<dbReference type="NCBIfam" id="TIGR01197">
    <property type="entry name" value="nramp"/>
    <property type="match status" value="1"/>
</dbReference>
<evidence type="ECO:0000256" key="1">
    <source>
        <dbReference type="ARBA" id="ARBA00004141"/>
    </source>
</evidence>
<dbReference type="PANTHER" id="PTHR11706:SF75">
    <property type="entry name" value="ETHYLENE-INSENSITIVE PROTEIN 2"/>
    <property type="match status" value="1"/>
</dbReference>
<dbReference type="PANTHER" id="PTHR11706">
    <property type="entry name" value="SOLUTE CARRIER PROTEIN FAMILY 11 MEMBER"/>
    <property type="match status" value="1"/>
</dbReference>
<proteinExistence type="inferred from homology"/>
<feature type="transmembrane region" description="Helical" evidence="6">
    <location>
        <begin position="327"/>
        <end position="347"/>
    </location>
</feature>
<feature type="transmembrane region" description="Helical" evidence="6">
    <location>
        <begin position="84"/>
        <end position="106"/>
    </location>
</feature>
<dbReference type="KEGG" id="ccp:CHC_T00008480001"/>
<sequence length="568" mass="61772">MGQHRDALQVAFEDPTTSDEENFMFEPPGMSAQQPEPDSDPREFTWRGILAHLGPAFLVSIGYLDPGNWATDIEGGSRFGYKLLWVLIVANFMALLLQVLAARMGIVTRCHLAELCRDEYPRPANLALWVMAEFAIIATDLTEVLGTAIGINLLFNIPLMVGVVLTALDTFLLLTAQSQGMRRVEQVIFVFLGIISVCFIIELFMSKPDIGKIATGVFVPRIDSQSLYVATAIVGATVMPHNFYLHSALVIERVPDRRPGTLRAECKYNLVDTAIALNAALFINCAILIIAAANFWESGVEVTTLSKAYHLLENTGVKIGNLDLAPVLFGIALVASGQSSTLCGTLAGQYVMEGFLDLRAPPIIRRLITRLVAIVPALLVISAMGDTGTYQLLIMCQVVLSLQLPFAIVPMIRFTNSKRRMQDFRNTPLVSTLAWTAAGIAVCLNIAYVLHLLWQGIQSGVASIRVVSLACGLPLFLSLSAFLAWIALRTETGGAGAVYRLEDDDDFGSALDYELDSLGSPIGSAPGQPSPMVEPLSFGEEHGENLEDILMLDRQALALSQRRTKTGT</sequence>
<dbReference type="Proteomes" id="UP000012073">
    <property type="component" value="Unassembled WGS sequence"/>
</dbReference>
<dbReference type="GeneID" id="17322034"/>
<evidence type="ECO:0000313" key="7">
    <source>
        <dbReference type="EMBL" id="CDF34498.1"/>
    </source>
</evidence>
<keyword evidence="3 6" id="KW-1133">Transmembrane helix</keyword>
<dbReference type="GO" id="GO:0034755">
    <property type="term" value="P:iron ion transmembrane transport"/>
    <property type="evidence" value="ECO:0007669"/>
    <property type="project" value="TreeGrafter"/>
</dbReference>
<dbReference type="HAMAP" id="MF_00221">
    <property type="entry name" value="NRAMP"/>
    <property type="match status" value="1"/>
</dbReference>
<keyword evidence="8" id="KW-1185">Reference proteome</keyword>
<dbReference type="GO" id="GO:0005384">
    <property type="term" value="F:manganese ion transmembrane transporter activity"/>
    <property type="evidence" value="ECO:0007669"/>
    <property type="project" value="TreeGrafter"/>
</dbReference>
<dbReference type="NCBIfam" id="NF001923">
    <property type="entry name" value="PRK00701.1"/>
    <property type="match status" value="1"/>
</dbReference>
<feature type="transmembrane region" description="Helical" evidence="6">
    <location>
        <begin position="270"/>
        <end position="296"/>
    </location>
</feature>
<keyword evidence="4 6" id="KW-0472">Membrane</keyword>
<feature type="transmembrane region" description="Helical" evidence="6">
    <location>
        <begin position="44"/>
        <end position="64"/>
    </location>
</feature>
<feature type="transmembrane region" description="Helical" evidence="6">
    <location>
        <begin position="367"/>
        <end position="384"/>
    </location>
</feature>
<dbReference type="Pfam" id="PF01566">
    <property type="entry name" value="Nramp"/>
    <property type="match status" value="1"/>
</dbReference>
<reference evidence="8" key="1">
    <citation type="journal article" date="2013" name="Proc. Natl. Acad. Sci. U.S.A.">
        <title>Genome structure and metabolic features in the red seaweed Chondrus crispus shed light on evolution of the Archaeplastida.</title>
        <authorList>
            <person name="Collen J."/>
            <person name="Porcel B."/>
            <person name="Carre W."/>
            <person name="Ball S.G."/>
            <person name="Chaparro C."/>
            <person name="Tonon T."/>
            <person name="Barbeyron T."/>
            <person name="Michel G."/>
            <person name="Noel B."/>
            <person name="Valentin K."/>
            <person name="Elias M."/>
            <person name="Artiguenave F."/>
            <person name="Arun A."/>
            <person name="Aury J.M."/>
            <person name="Barbosa-Neto J.F."/>
            <person name="Bothwell J.H."/>
            <person name="Bouget F.Y."/>
            <person name="Brillet L."/>
            <person name="Cabello-Hurtado F."/>
            <person name="Capella-Gutierrez S."/>
            <person name="Charrier B."/>
            <person name="Cladiere L."/>
            <person name="Cock J.M."/>
            <person name="Coelho S.M."/>
            <person name="Colleoni C."/>
            <person name="Czjzek M."/>
            <person name="Da Silva C."/>
            <person name="Delage L."/>
            <person name="Denoeud F."/>
            <person name="Deschamps P."/>
            <person name="Dittami S.M."/>
            <person name="Gabaldon T."/>
            <person name="Gachon C.M."/>
            <person name="Groisillier A."/>
            <person name="Herve C."/>
            <person name="Jabbari K."/>
            <person name="Katinka M."/>
            <person name="Kloareg B."/>
            <person name="Kowalczyk N."/>
            <person name="Labadie K."/>
            <person name="Leblanc C."/>
            <person name="Lopez P.J."/>
            <person name="McLachlan D.H."/>
            <person name="Meslet-Cladiere L."/>
            <person name="Moustafa A."/>
            <person name="Nehr Z."/>
            <person name="Nyvall Collen P."/>
            <person name="Panaud O."/>
            <person name="Partensky F."/>
            <person name="Poulain J."/>
            <person name="Rensing S.A."/>
            <person name="Rousvoal S."/>
            <person name="Samson G."/>
            <person name="Symeonidi A."/>
            <person name="Weissenbach J."/>
            <person name="Zambounis A."/>
            <person name="Wincker P."/>
            <person name="Boyen C."/>
        </authorList>
    </citation>
    <scope>NUCLEOTIDE SEQUENCE [LARGE SCALE GENOMIC DNA]</scope>
    <source>
        <strain evidence="8">cv. Stackhouse</strain>
    </source>
</reference>
<feature type="transmembrane region" description="Helical" evidence="6">
    <location>
        <begin position="390"/>
        <end position="412"/>
    </location>
</feature>
<evidence type="ECO:0000313" key="8">
    <source>
        <dbReference type="Proteomes" id="UP000012073"/>
    </source>
</evidence>
<evidence type="ECO:0000256" key="6">
    <source>
        <dbReference type="SAM" id="Phobius"/>
    </source>
</evidence>
<dbReference type="Gramene" id="CDF34498">
    <property type="protein sequence ID" value="CDF34498"/>
    <property type="gene ID" value="CHC_T00008480001"/>
</dbReference>
<name>R7Q9R7_CHOCR</name>
<dbReference type="RefSeq" id="XP_005714317.1">
    <property type="nucleotide sequence ID" value="XM_005714260.1"/>
</dbReference>
<evidence type="ECO:0000256" key="3">
    <source>
        <dbReference type="ARBA" id="ARBA00022989"/>
    </source>
</evidence>
<feature type="transmembrane region" description="Helical" evidence="6">
    <location>
        <begin position="466"/>
        <end position="488"/>
    </location>
</feature>
<dbReference type="AlphaFoldDB" id="R7Q9R7"/>
<accession>R7Q9R7</accession>
<dbReference type="GO" id="GO:0005886">
    <property type="term" value="C:plasma membrane"/>
    <property type="evidence" value="ECO:0007669"/>
    <property type="project" value="TreeGrafter"/>
</dbReference>
<dbReference type="NCBIfam" id="NF037982">
    <property type="entry name" value="Nramp_1"/>
    <property type="match status" value="1"/>
</dbReference>
<organism evidence="7 8">
    <name type="scientific">Chondrus crispus</name>
    <name type="common">Carrageen Irish moss</name>
    <name type="synonym">Polymorpha crispa</name>
    <dbReference type="NCBI Taxonomy" id="2769"/>
    <lineage>
        <taxon>Eukaryota</taxon>
        <taxon>Rhodophyta</taxon>
        <taxon>Florideophyceae</taxon>
        <taxon>Rhodymeniophycidae</taxon>
        <taxon>Gigartinales</taxon>
        <taxon>Gigartinaceae</taxon>
        <taxon>Chondrus</taxon>
    </lineage>
</organism>
<keyword evidence="2 6" id="KW-0812">Transmembrane</keyword>
<evidence type="ECO:0000256" key="2">
    <source>
        <dbReference type="ARBA" id="ARBA00022692"/>
    </source>
</evidence>
<dbReference type="InterPro" id="IPR001046">
    <property type="entry name" value="NRAMP_fam"/>
</dbReference>
<feature type="transmembrane region" description="Helical" evidence="6">
    <location>
        <begin position="126"/>
        <end position="151"/>
    </location>
</feature>
<feature type="transmembrane region" description="Helical" evidence="6">
    <location>
        <begin position="226"/>
        <end position="249"/>
    </location>
</feature>
<feature type="transmembrane region" description="Helical" evidence="6">
    <location>
        <begin position="433"/>
        <end position="454"/>
    </location>
</feature>
<gene>
    <name evidence="7" type="ORF">CHC_T00008480001</name>
</gene>
<protein>
    <submittedName>
        <fullName evidence="7">Manganese transport protein</fullName>
    </submittedName>
</protein>
<feature type="transmembrane region" description="Helical" evidence="6">
    <location>
        <begin position="157"/>
        <end position="175"/>
    </location>
</feature>
<evidence type="ECO:0000256" key="4">
    <source>
        <dbReference type="ARBA" id="ARBA00023136"/>
    </source>
</evidence>
<dbReference type="STRING" id="2769.R7Q9R7"/>
<dbReference type="GO" id="GO:0015086">
    <property type="term" value="F:cadmium ion transmembrane transporter activity"/>
    <property type="evidence" value="ECO:0007669"/>
    <property type="project" value="TreeGrafter"/>
</dbReference>
<comment type="subcellular location">
    <subcellularLocation>
        <location evidence="1">Membrane</location>
        <topology evidence="1">Multi-pass membrane protein</topology>
    </subcellularLocation>
</comment>
<feature type="region of interest" description="Disordered" evidence="5">
    <location>
        <begin position="1"/>
        <end position="40"/>
    </location>
</feature>
<dbReference type="PRINTS" id="PR00447">
    <property type="entry name" value="NATRESASSCMP"/>
</dbReference>
<dbReference type="PhylomeDB" id="R7Q9R7"/>